<feature type="transmembrane region" description="Helical" evidence="7">
    <location>
        <begin position="311"/>
        <end position="330"/>
    </location>
</feature>
<dbReference type="AlphaFoldDB" id="A0A9X2NKN0"/>
<dbReference type="InterPro" id="IPR011701">
    <property type="entry name" value="MFS"/>
</dbReference>
<feature type="transmembrane region" description="Helical" evidence="7">
    <location>
        <begin position="196"/>
        <end position="223"/>
    </location>
</feature>
<evidence type="ECO:0000256" key="4">
    <source>
        <dbReference type="ARBA" id="ARBA00022692"/>
    </source>
</evidence>
<keyword evidence="6 7" id="KW-0472">Membrane</keyword>
<feature type="transmembrane region" description="Helical" evidence="7">
    <location>
        <begin position="379"/>
        <end position="399"/>
    </location>
</feature>
<feature type="transmembrane region" description="Helical" evidence="7">
    <location>
        <begin position="120"/>
        <end position="147"/>
    </location>
</feature>
<dbReference type="Gene3D" id="1.20.1250.20">
    <property type="entry name" value="MFS general substrate transporter like domains"/>
    <property type="match status" value="2"/>
</dbReference>
<organism evidence="8 9">
    <name type="scientific">Amycolatopsis iheyensis</name>
    <dbReference type="NCBI Taxonomy" id="2945988"/>
    <lineage>
        <taxon>Bacteria</taxon>
        <taxon>Bacillati</taxon>
        <taxon>Actinomycetota</taxon>
        <taxon>Actinomycetes</taxon>
        <taxon>Pseudonocardiales</taxon>
        <taxon>Pseudonocardiaceae</taxon>
        <taxon>Amycolatopsis</taxon>
    </lineage>
</organism>
<name>A0A9X2NKN0_9PSEU</name>
<dbReference type="InterPro" id="IPR010290">
    <property type="entry name" value="TM_effector"/>
</dbReference>
<accession>A0A9X2NKN0</accession>
<keyword evidence="9" id="KW-1185">Reference proteome</keyword>
<keyword evidence="3" id="KW-1003">Cell membrane</keyword>
<dbReference type="PANTHER" id="PTHR23513:SF6">
    <property type="entry name" value="MAJOR FACILITATOR SUPERFAMILY ASSOCIATED DOMAIN-CONTAINING PROTEIN"/>
    <property type="match status" value="1"/>
</dbReference>
<gene>
    <name evidence="8" type="ORF">M8542_40570</name>
</gene>
<dbReference type="GO" id="GO:0022857">
    <property type="term" value="F:transmembrane transporter activity"/>
    <property type="evidence" value="ECO:0007669"/>
    <property type="project" value="InterPro"/>
</dbReference>
<comment type="caution">
    <text evidence="8">The sequence shown here is derived from an EMBL/GenBank/DDBJ whole genome shotgun (WGS) entry which is preliminary data.</text>
</comment>
<feature type="transmembrane region" description="Helical" evidence="7">
    <location>
        <begin position="336"/>
        <end position="358"/>
    </location>
</feature>
<reference evidence="8" key="1">
    <citation type="submission" date="2022-06" db="EMBL/GenBank/DDBJ databases">
        <title>Amycolatopsis iheyaensis sp. nov., a new species of the genus Amycolatopsis isolated from soil in Iheya island, Japan.</title>
        <authorList>
            <person name="Ngamcharungchit C."/>
            <person name="Kanto H."/>
            <person name="Take A."/>
            <person name="Intra B."/>
            <person name="Matsumoto A."/>
            <person name="Panbangred W."/>
            <person name="Inahashi Y."/>
        </authorList>
    </citation>
    <scope>NUCLEOTIDE SEQUENCE</scope>
    <source>
        <strain evidence="8">OK19-0408</strain>
    </source>
</reference>
<feature type="transmembrane region" description="Helical" evidence="7">
    <location>
        <begin position="252"/>
        <end position="273"/>
    </location>
</feature>
<keyword evidence="5 7" id="KW-1133">Transmembrane helix</keyword>
<dbReference type="Pfam" id="PF07690">
    <property type="entry name" value="MFS_1"/>
    <property type="match status" value="1"/>
</dbReference>
<evidence type="ECO:0000256" key="3">
    <source>
        <dbReference type="ARBA" id="ARBA00022475"/>
    </source>
</evidence>
<dbReference type="InterPro" id="IPR036259">
    <property type="entry name" value="MFS_trans_sf"/>
</dbReference>
<dbReference type="SUPFAM" id="SSF103473">
    <property type="entry name" value="MFS general substrate transporter"/>
    <property type="match status" value="2"/>
</dbReference>
<dbReference type="Pfam" id="PF05977">
    <property type="entry name" value="MFS_3"/>
    <property type="match status" value="1"/>
</dbReference>
<keyword evidence="2" id="KW-0813">Transport</keyword>
<evidence type="ECO:0000256" key="7">
    <source>
        <dbReference type="SAM" id="Phobius"/>
    </source>
</evidence>
<proteinExistence type="predicted"/>
<evidence type="ECO:0000313" key="8">
    <source>
        <dbReference type="EMBL" id="MCR6489138.1"/>
    </source>
</evidence>
<feature type="transmembrane region" description="Helical" evidence="7">
    <location>
        <begin position="285"/>
        <end position="304"/>
    </location>
</feature>
<feature type="transmembrane region" description="Helical" evidence="7">
    <location>
        <begin position="405"/>
        <end position="424"/>
    </location>
</feature>
<keyword evidence="4 7" id="KW-0812">Transmembrane</keyword>
<dbReference type="GO" id="GO:0005886">
    <property type="term" value="C:plasma membrane"/>
    <property type="evidence" value="ECO:0007669"/>
    <property type="project" value="UniProtKB-SubCell"/>
</dbReference>
<comment type="subcellular location">
    <subcellularLocation>
        <location evidence="1">Cell membrane</location>
        <topology evidence="1">Multi-pass membrane protein</topology>
    </subcellularLocation>
</comment>
<dbReference type="CDD" id="cd06173">
    <property type="entry name" value="MFS_MefA_like"/>
    <property type="match status" value="1"/>
</dbReference>
<dbReference type="RefSeq" id="WP_257925711.1">
    <property type="nucleotide sequence ID" value="NZ_JAMXQV010000030.1"/>
</dbReference>
<dbReference type="EMBL" id="JAMXQV010000030">
    <property type="protein sequence ID" value="MCR6489138.1"/>
    <property type="molecule type" value="Genomic_DNA"/>
</dbReference>
<evidence type="ECO:0000256" key="2">
    <source>
        <dbReference type="ARBA" id="ARBA00022448"/>
    </source>
</evidence>
<protein>
    <submittedName>
        <fullName evidence="8">MFS transporter</fullName>
    </submittedName>
</protein>
<evidence type="ECO:0000313" key="9">
    <source>
        <dbReference type="Proteomes" id="UP001144096"/>
    </source>
</evidence>
<sequence length="429" mass="44754">MTAFRRLWWATGIDNLGSGAYTAAVPLVTVTVTHDPRLVSLVSTAAYLPWLLLSLPAGALADRHDRADQVLDRVPDGVPLTRHDAVEDREVRDRRGVEARGLAALRRQAQLMWRSQALQAALVAVTAILAAFGEAGIPVLVVTAFGIGAGDVVFGTAAQAILPDLVPKSRLHRANGHQQAITTITGQFAGPPLGSLLFGVAGALPFGFDAVSFALSALLVATLPRRTSQVTTRPAVREGLTWLLRHRLLRTLALLLGVNTFCGQLAYATLVLLATEVVHLDARGYGVLLAGAALGSVLGGLVNARIVARIGALPALVVALTANAGAFAGIGLSPNAVVLGSFLAVTGFVTTMWNIVTVGFRQQLVPPALLGRVTSVNRFLGWGLIPLGTLAGGQVAHALGLRAPYLVAAALRGLALVVALPVLIRAVRD</sequence>
<evidence type="ECO:0000256" key="6">
    <source>
        <dbReference type="ARBA" id="ARBA00023136"/>
    </source>
</evidence>
<dbReference type="Proteomes" id="UP001144096">
    <property type="component" value="Unassembled WGS sequence"/>
</dbReference>
<dbReference type="PANTHER" id="PTHR23513">
    <property type="entry name" value="INTEGRAL MEMBRANE EFFLUX PROTEIN-RELATED"/>
    <property type="match status" value="1"/>
</dbReference>
<evidence type="ECO:0000256" key="1">
    <source>
        <dbReference type="ARBA" id="ARBA00004651"/>
    </source>
</evidence>
<evidence type="ECO:0000256" key="5">
    <source>
        <dbReference type="ARBA" id="ARBA00022989"/>
    </source>
</evidence>